<evidence type="ECO:0000313" key="2">
    <source>
        <dbReference type="EMBL" id="PKK91708.1"/>
    </source>
</evidence>
<accession>A0A2N1PTN7</accession>
<evidence type="ECO:0000313" key="3">
    <source>
        <dbReference type="Proteomes" id="UP000233256"/>
    </source>
</evidence>
<keyword evidence="1" id="KW-0812">Transmembrane</keyword>
<evidence type="ECO:0000256" key="1">
    <source>
        <dbReference type="SAM" id="Phobius"/>
    </source>
</evidence>
<protein>
    <submittedName>
        <fullName evidence="2">Uncharacterized protein</fullName>
    </submittedName>
</protein>
<dbReference type="EMBL" id="PGXC01000002">
    <property type="protein sequence ID" value="PKK91708.1"/>
    <property type="molecule type" value="Genomic_DNA"/>
</dbReference>
<sequence length="83" mass="9585">MLIKPVFKVWSEYSVFILSMILQGMGNMGMVPCRADFAGAIFIYFYLLQKMRLSYNISKLLSDKGFHYKRPLPAGSQRVEDNL</sequence>
<keyword evidence="1" id="KW-1133">Transmembrane helix</keyword>
<name>A0A2N1PTN7_9BACT</name>
<organism evidence="2 3">
    <name type="scientific">Candidatus Wallbacteria bacterium HGW-Wallbacteria-1</name>
    <dbReference type="NCBI Taxonomy" id="2013854"/>
    <lineage>
        <taxon>Bacteria</taxon>
        <taxon>Candidatus Walliibacteriota</taxon>
    </lineage>
</organism>
<comment type="caution">
    <text evidence="2">The sequence shown here is derived from an EMBL/GenBank/DDBJ whole genome shotgun (WGS) entry which is preliminary data.</text>
</comment>
<dbReference type="Proteomes" id="UP000233256">
    <property type="component" value="Unassembled WGS sequence"/>
</dbReference>
<dbReference type="AlphaFoldDB" id="A0A2N1PTN7"/>
<reference evidence="2 3" key="1">
    <citation type="journal article" date="2017" name="ISME J.">
        <title>Potential for microbial H2 and metal transformations associated with novel bacteria and archaea in deep terrestrial subsurface sediments.</title>
        <authorList>
            <person name="Hernsdorf A.W."/>
            <person name="Amano Y."/>
            <person name="Miyakawa K."/>
            <person name="Ise K."/>
            <person name="Suzuki Y."/>
            <person name="Anantharaman K."/>
            <person name="Probst A."/>
            <person name="Burstein D."/>
            <person name="Thomas B.C."/>
            <person name="Banfield J.F."/>
        </authorList>
    </citation>
    <scope>NUCLEOTIDE SEQUENCE [LARGE SCALE GENOMIC DNA]</scope>
    <source>
        <strain evidence="2">HGW-Wallbacteria-1</strain>
    </source>
</reference>
<keyword evidence="1" id="KW-0472">Membrane</keyword>
<gene>
    <name evidence="2" type="ORF">CVV64_03325</name>
</gene>
<feature type="transmembrane region" description="Helical" evidence="1">
    <location>
        <begin position="20"/>
        <end position="47"/>
    </location>
</feature>
<proteinExistence type="predicted"/>